<dbReference type="GO" id="GO:0007264">
    <property type="term" value="P:small GTPase-mediated signal transduction"/>
    <property type="evidence" value="ECO:0007669"/>
    <property type="project" value="InterPro"/>
</dbReference>
<evidence type="ECO:0000259" key="3">
    <source>
        <dbReference type="PROSITE" id="PS51650"/>
    </source>
</evidence>
<dbReference type="InterPro" id="IPR035892">
    <property type="entry name" value="C2_domain_sf"/>
</dbReference>
<protein>
    <submittedName>
        <fullName evidence="5">C2 DOCK-type domain-containing protein</fullName>
    </submittedName>
</protein>
<dbReference type="Pfam" id="PF11878">
    <property type="entry name" value="DOCK_C-D_N"/>
    <property type="match status" value="1"/>
</dbReference>
<evidence type="ECO:0000313" key="4">
    <source>
        <dbReference type="Proteomes" id="UP000887565"/>
    </source>
</evidence>
<sequence length="1724" mass="194055">PRSSSKDLRRQIVSSSSFKSNDIPPSSSGGSLSSSLPICDVVDPVDIEECVAQGKTRSYESSAYSNWTVRQFADFPSDDVELKIIEREILYKDPPYPCDIAKYEHFSTGEIFRCKTAENMSIVQNLPKQVFEIDLDDYYHDISRKDSVLSIQSDEFSRNLETAVPSKECLLDFNQSSADPVISGIIDRISVSQMDSANALKREKNRQSQLFNVYPLQHEDDIIEKRQRPALPCEYKGHRLFLKINSLRLDLEIEPIFASVALYDAKEYKKVSENFYFDCNSDALKSMLKSHSSHQEIISLSRSAIFNVTHPSNDLFLVFKLEKVLQAGELSEAADAYLREDKNKEKLKINCMEFCDRLGAYRMPFAWAAIDLSKIILGATNFVDPSIDQKSNPQGQCTLEASDTESIYSTDTFDRRSQNSTTVGNGTMKRSMIAGAGESSTFLRNSAVRQSLGSITSKGTTKCAEFSEIDKFKPLTLTVSNFFRQESDKLSDDDLYKYLNEIRKPASLAKKLKCIPGTLKFDISPYNEDLVENCVSPELLRLTPFREDDFNITKDVLEFPSKEIYAPNYGYRNLLYVYPKSVNFNSKPGSARNISVKVQLMQGASESLTAIFGKSSCRSKSDCYYTSVNYHNKAPQFHDEIKMQLPLDLNDTHHLLFTFYHISCKPKSALSTENQSMNLETPIGYAWLPLHSINELPSGEYNLPVALDSLPPCYFYLSPDTNFPNTKWLDNHKSVFNLVVTPVTTLYTQDKYLDAFSHIYHILRGHESHSGTIKQEKLTENDLQKAIKDLTKARPEPLVKFLYIILDRLIDLIILPPEYKGTTFNVEQTCFEMLGQIAKICTFLVDGFCDQHNRSSLLTTYVQYSKIGCYDSDVSPVRRNSFTSSTSHNAAYQTENSDLLEIIRGFERSSLLKCGPDPSSYSNFVHQPRKILHEELIVQWLESKGAAREMAYCNAWFFFELIIKSMGEYLLVPKPNRIYLKRKLRFSQHFVQDLTSLVSHLTTEIIYRYAKDQRVARNLNCSLAFFVRDALTLMDRTFIFGLIRSYCKQILAKVTTTLDSDYLFLLKLEFLRIICSHEHYLSLNLPFATGSLPLAQFQAVGQQSAPPQQPPSPSPSLSSRSSNGSANVSSTNGSLGGCGGRCLSSSAGGSSSTSGGLGAAELSGEYRSRHFLAGLVLADLTNALETKNGLIQNKAINILRNLLFAHDNDARLGDKFVKARIALMYFPLLGIVMESNGQLFDPYWQNARDSVSCGSANGLEEDGNINLNHASGSHDVPALTVNDICLPGIVSKRSTLSLDDTRNLLLSFCWVLKNVDPAVLRSWLQELPFFRATQLLDVLQFCVSCFEYKRYNNELDADGRKFNRRRISLTELKSVILGVNAARLDILNRHQKSDNSGNTGVRWRKDQTFKHNIIDSSPYVHEDSPKVRSELPNDPIAEGNLCTEVNTIVLDVLEMIVRNVTSSTGAISPAEHRLNSNAPGVINLVMRLVLHMLECQQSVQLCQNLFATQRSLVCKFPDLLFEEDVDQCAHLCLLLLRHCAGRLQPIRAQAAASLYLLLRQSYESSGNFARAKMQITVSLSSLVGSAAGHPSSSATIKRASLHHVTPQYSEWFDENNLRRSLKRILSYAESDTLSASENSGVFSPLNSSSSNTAAPSNIGVGFCEQVKDLVFNLHMILSDTVKMKEFQNDFEMLIDLMYRIAKGYQNSPDLRWDFLAENELPTFR</sequence>
<keyword evidence="4" id="KW-1185">Reference proteome</keyword>
<dbReference type="InterPro" id="IPR027007">
    <property type="entry name" value="C2_DOCK-type_domain"/>
</dbReference>
<dbReference type="InterPro" id="IPR026791">
    <property type="entry name" value="DOCK"/>
</dbReference>
<feature type="domain" description="C2 DOCK-type" evidence="3">
    <location>
        <begin position="572"/>
        <end position="743"/>
    </location>
</feature>
<proteinExistence type="inferred from homology"/>
<name>A0A915L4Y3_ROMCU</name>
<dbReference type="GO" id="GO:0005085">
    <property type="term" value="F:guanyl-nucleotide exchange factor activity"/>
    <property type="evidence" value="ECO:0007669"/>
    <property type="project" value="InterPro"/>
</dbReference>
<dbReference type="OMA" id="TFYHLGC"/>
<dbReference type="WBParaSite" id="nRc.2.0.1.t45567-RA">
    <property type="protein sequence ID" value="nRc.2.0.1.t45567-RA"/>
    <property type="gene ID" value="nRc.2.0.1.g45567"/>
</dbReference>
<dbReference type="PANTHER" id="PTHR23317">
    <property type="entry name" value="DEDICATOR OF CYTOKINESIS DOCK"/>
    <property type="match status" value="1"/>
</dbReference>
<feature type="compositionally biased region" description="Basic and acidic residues" evidence="2">
    <location>
        <begin position="1"/>
        <end position="10"/>
    </location>
</feature>
<feature type="compositionally biased region" description="Low complexity" evidence="2">
    <location>
        <begin position="24"/>
        <end position="33"/>
    </location>
</feature>
<feature type="compositionally biased region" description="Low complexity" evidence="2">
    <location>
        <begin position="1115"/>
        <end position="1133"/>
    </location>
</feature>
<evidence type="ECO:0000256" key="2">
    <source>
        <dbReference type="SAM" id="MobiDB-lite"/>
    </source>
</evidence>
<feature type="region of interest" description="Disordered" evidence="2">
    <location>
        <begin position="1100"/>
        <end position="1135"/>
    </location>
</feature>
<comment type="similarity">
    <text evidence="1">Belongs to the DOCK family.</text>
</comment>
<dbReference type="PROSITE" id="PS51650">
    <property type="entry name" value="C2_DOCK"/>
    <property type="match status" value="1"/>
</dbReference>
<organism evidence="4 5">
    <name type="scientific">Romanomermis culicivorax</name>
    <name type="common">Nematode worm</name>
    <dbReference type="NCBI Taxonomy" id="13658"/>
    <lineage>
        <taxon>Eukaryota</taxon>
        <taxon>Metazoa</taxon>
        <taxon>Ecdysozoa</taxon>
        <taxon>Nematoda</taxon>
        <taxon>Enoplea</taxon>
        <taxon>Dorylaimia</taxon>
        <taxon>Mermithida</taxon>
        <taxon>Mermithoidea</taxon>
        <taxon>Mermithidae</taxon>
        <taxon>Romanomermis</taxon>
    </lineage>
</organism>
<dbReference type="Proteomes" id="UP000887565">
    <property type="component" value="Unplaced"/>
</dbReference>
<evidence type="ECO:0000313" key="5">
    <source>
        <dbReference type="WBParaSite" id="nRc.2.0.1.t45567-RA"/>
    </source>
</evidence>
<dbReference type="PANTHER" id="PTHR23317:SF76">
    <property type="entry name" value="LD20667P"/>
    <property type="match status" value="1"/>
</dbReference>
<accession>A0A915L4Y3</accession>
<dbReference type="Gene3D" id="2.60.40.150">
    <property type="entry name" value="C2 domain"/>
    <property type="match status" value="1"/>
</dbReference>
<evidence type="ECO:0000256" key="1">
    <source>
        <dbReference type="PROSITE-ProRule" id="PRU00983"/>
    </source>
</evidence>
<feature type="region of interest" description="Disordered" evidence="2">
    <location>
        <begin position="1"/>
        <end position="33"/>
    </location>
</feature>
<reference evidence="5" key="1">
    <citation type="submission" date="2022-11" db="UniProtKB">
        <authorList>
            <consortium name="WormBaseParasite"/>
        </authorList>
    </citation>
    <scope>IDENTIFICATION</scope>
</reference>
<dbReference type="Pfam" id="PF14429">
    <property type="entry name" value="DOCK-C2"/>
    <property type="match status" value="1"/>
</dbReference>
<dbReference type="InterPro" id="IPR021816">
    <property type="entry name" value="DOCK_C/D_N"/>
</dbReference>